<dbReference type="SMART" id="SM00871">
    <property type="entry name" value="AraC_E_bind"/>
    <property type="match status" value="1"/>
</dbReference>
<dbReference type="InterPro" id="IPR029442">
    <property type="entry name" value="GyrI-like"/>
</dbReference>
<reference evidence="2 3" key="1">
    <citation type="submission" date="2018-06" db="EMBL/GenBank/DDBJ databases">
        <title>Genomic Encyclopedia of Archaeal and Bacterial Type Strains, Phase II (KMG-II): from individual species to whole genera.</title>
        <authorList>
            <person name="Goeker M."/>
        </authorList>
    </citation>
    <scope>NUCLEOTIDE SEQUENCE [LARGE SCALE GENOMIC DNA]</scope>
    <source>
        <strain evidence="2 3">DSM 23857</strain>
    </source>
</reference>
<dbReference type="SUPFAM" id="SSF55136">
    <property type="entry name" value="Probable bacterial effector-binding domain"/>
    <property type="match status" value="1"/>
</dbReference>
<dbReference type="Pfam" id="PF06445">
    <property type="entry name" value="GyrI-like"/>
    <property type="match status" value="1"/>
</dbReference>
<dbReference type="OrthoDB" id="6003696at2"/>
<evidence type="ECO:0000313" key="2">
    <source>
        <dbReference type="EMBL" id="RAJ04028.1"/>
    </source>
</evidence>
<comment type="caution">
    <text evidence="2">The sequence shown here is derived from an EMBL/GenBank/DDBJ whole genome shotgun (WGS) entry which is preliminary data.</text>
</comment>
<feature type="domain" description="AraC effector-binding" evidence="1">
    <location>
        <begin position="1"/>
        <end position="150"/>
    </location>
</feature>
<keyword evidence="3" id="KW-1185">Reference proteome</keyword>
<dbReference type="InterPro" id="IPR010499">
    <property type="entry name" value="AraC_E-bd"/>
</dbReference>
<dbReference type="RefSeq" id="WP_111598345.1">
    <property type="nucleotide sequence ID" value="NZ_QLLL01000005.1"/>
</dbReference>
<sequence length="150" mass="17298">MEIIQLPAMYFFGRSFTCDFEGMLQHVRVLPRELFAQSQQLGLEIAGVMQWHYVDFNPQPGALFQLRIGFPVVAKKEVPSPYEIIELPSFKCAAALHLGAWDKFSNTYSQLVDFVQENNLHFTGHNRECYMLCNFEQADNNITYIQIGVQ</sequence>
<protein>
    <submittedName>
        <fullName evidence="2">GyrI-like small molecule binding protein</fullName>
    </submittedName>
</protein>
<dbReference type="Proteomes" id="UP000249547">
    <property type="component" value="Unassembled WGS sequence"/>
</dbReference>
<name>A0A327QJ70_9BACT</name>
<dbReference type="AlphaFoldDB" id="A0A327QJ70"/>
<accession>A0A327QJ70</accession>
<evidence type="ECO:0000313" key="3">
    <source>
        <dbReference type="Proteomes" id="UP000249547"/>
    </source>
</evidence>
<evidence type="ECO:0000259" key="1">
    <source>
        <dbReference type="SMART" id="SM00871"/>
    </source>
</evidence>
<gene>
    <name evidence="2" type="ORF">LX64_02905</name>
</gene>
<dbReference type="EMBL" id="QLLL01000005">
    <property type="protein sequence ID" value="RAJ04028.1"/>
    <property type="molecule type" value="Genomic_DNA"/>
</dbReference>
<organism evidence="2 3">
    <name type="scientific">Chitinophaga skermanii</name>
    <dbReference type="NCBI Taxonomy" id="331697"/>
    <lineage>
        <taxon>Bacteria</taxon>
        <taxon>Pseudomonadati</taxon>
        <taxon>Bacteroidota</taxon>
        <taxon>Chitinophagia</taxon>
        <taxon>Chitinophagales</taxon>
        <taxon>Chitinophagaceae</taxon>
        <taxon>Chitinophaga</taxon>
    </lineage>
</organism>
<dbReference type="Gene3D" id="3.20.80.10">
    <property type="entry name" value="Regulatory factor, effector binding domain"/>
    <property type="match status" value="1"/>
</dbReference>
<dbReference type="InterPro" id="IPR011256">
    <property type="entry name" value="Reg_factor_effector_dom_sf"/>
</dbReference>
<proteinExistence type="predicted"/>